<dbReference type="Proteomes" id="UP000007802">
    <property type="component" value="Unassembled WGS sequence"/>
</dbReference>
<gene>
    <name evidence="1" type="ORF">BDDG_11804</name>
</gene>
<name>A0A0J9HD02_AJEDA</name>
<dbReference type="AlphaFoldDB" id="A0A0J9HD02"/>
<protein>
    <submittedName>
        <fullName evidence="1">Uncharacterized protein</fullName>
    </submittedName>
</protein>
<accession>A0A0J9HD02</accession>
<evidence type="ECO:0000313" key="1">
    <source>
        <dbReference type="EMBL" id="KMW66939.1"/>
    </source>
</evidence>
<proteinExistence type="predicted"/>
<reference evidence="1" key="1">
    <citation type="submission" date="2010-03" db="EMBL/GenBank/DDBJ databases">
        <title>Annotation of Blastomyces dermatitidis strain ATCC 18188.</title>
        <authorList>
            <consortium name="The Broad Institute Genome Sequencing Platform"/>
            <consortium name="Broad Institute Genome Sequencing Center for Infectious Disease."/>
            <person name="Cuomo C."/>
            <person name="Klein B."/>
            <person name="Sullivan T."/>
            <person name="Heitman J."/>
            <person name="Young S."/>
            <person name="Zeng Q."/>
            <person name="Gargeya S."/>
            <person name="Alvarado L."/>
            <person name="Berlin A.M."/>
            <person name="Chapman S.B."/>
            <person name="Chen Z."/>
            <person name="Freedman E."/>
            <person name="Gellesch M."/>
            <person name="Goldberg J."/>
            <person name="Griggs A."/>
            <person name="Gujja S."/>
            <person name="Heilman E."/>
            <person name="Heiman D."/>
            <person name="Howarth C."/>
            <person name="Mehta T."/>
            <person name="Neiman D."/>
            <person name="Pearson M."/>
            <person name="Roberts A."/>
            <person name="Saif S."/>
            <person name="Shea T."/>
            <person name="Shenoy N."/>
            <person name="Sisk P."/>
            <person name="Stolte C."/>
            <person name="Sykes S."/>
            <person name="White J."/>
            <person name="Yandava C."/>
            <person name="Haas B."/>
            <person name="Nusbaum C."/>
            <person name="Birren B."/>
        </authorList>
    </citation>
    <scope>NUCLEOTIDE SEQUENCE</scope>
    <source>
        <strain evidence="1">ATCC 18188</strain>
    </source>
</reference>
<organism evidence="1">
    <name type="scientific">Ajellomyces dermatitidis (strain ATCC 18188 / CBS 674.68)</name>
    <name type="common">Blastomyces dermatitidis</name>
    <dbReference type="NCBI Taxonomy" id="653446"/>
    <lineage>
        <taxon>Eukaryota</taxon>
        <taxon>Fungi</taxon>
        <taxon>Dikarya</taxon>
        <taxon>Ascomycota</taxon>
        <taxon>Pezizomycotina</taxon>
        <taxon>Eurotiomycetes</taxon>
        <taxon>Eurotiomycetidae</taxon>
        <taxon>Onygenales</taxon>
        <taxon>Ajellomycetaceae</taxon>
        <taxon>Blastomyces</taxon>
    </lineage>
</organism>
<dbReference type="EMBL" id="GG749413">
    <property type="protein sequence ID" value="KMW66939.1"/>
    <property type="molecule type" value="Genomic_DNA"/>
</dbReference>
<sequence>MHGGILILWLAHIGGESGKHMPELAYLNLLQYFVCSSSTRTLLVGLGIPIHFVLAKFKALEGIPKMLGQVAIKDAESNIPLILDMLVPVSNTRRPAFY</sequence>